<comment type="subcellular location">
    <subcellularLocation>
        <location evidence="1">Cell membrane</location>
        <topology evidence="1">Single-pass membrane protein</topology>
    </subcellularLocation>
</comment>
<evidence type="ECO:0000256" key="7">
    <source>
        <dbReference type="ARBA" id="ARBA00023136"/>
    </source>
</evidence>
<proteinExistence type="inferred from homology"/>
<accession>W9VLL2</accession>
<keyword evidence="5" id="KW-0732">Signal</keyword>
<sequence length="166" mass="19214">MHYVALYSAIWICFHFGSGYLAYLLPNAAIGRLPLVNASYSWENDGKFYEGLGIRTWKDRLPEAGAFFPGGFSKRRLLRQDASYLGKFVLETSRAECSHWLTWGLSLTFFAWNPWEIGVVMLVYGALSNIPFILVQRYNRARLRRTLRIIERQTRGARPVRRGMDT</sequence>
<dbReference type="InterPro" id="IPR044021">
    <property type="entry name" value="CrtO"/>
</dbReference>
<evidence type="ECO:0000256" key="9">
    <source>
        <dbReference type="ARBA" id="ARBA00023588"/>
    </source>
</evidence>
<evidence type="ECO:0000256" key="4">
    <source>
        <dbReference type="ARBA" id="ARBA00022692"/>
    </source>
</evidence>
<evidence type="ECO:0000256" key="10">
    <source>
        <dbReference type="ARBA" id="ARBA00023603"/>
    </source>
</evidence>
<evidence type="ECO:0000256" key="3">
    <source>
        <dbReference type="ARBA" id="ARBA00022679"/>
    </source>
</evidence>
<comment type="caution">
    <text evidence="14">The sequence shown here is derived from an EMBL/GenBank/DDBJ whole genome shotgun (WGS) entry which is preliminary data.</text>
</comment>
<dbReference type="eggNOG" id="ENOG503340V">
    <property type="taxonomic scope" value="Bacteria"/>
</dbReference>
<evidence type="ECO:0000256" key="2">
    <source>
        <dbReference type="ARBA" id="ARBA00022475"/>
    </source>
</evidence>
<keyword evidence="2" id="KW-1003">Cell membrane</keyword>
<dbReference type="AlphaFoldDB" id="W9VLL2"/>
<dbReference type="GO" id="GO:0005886">
    <property type="term" value="C:plasma membrane"/>
    <property type="evidence" value="ECO:0007669"/>
    <property type="project" value="UniProtKB-SubCell"/>
</dbReference>
<protein>
    <recommendedName>
        <fullName evidence="11">Glycosyl-4,4'-diaponeurosporenoate acyltransferase</fullName>
    </recommendedName>
</protein>
<evidence type="ECO:0000256" key="8">
    <source>
        <dbReference type="ARBA" id="ARBA00023315"/>
    </source>
</evidence>
<keyword evidence="15" id="KW-1185">Reference proteome</keyword>
<feature type="transmembrane region" description="Helical" evidence="13">
    <location>
        <begin position="115"/>
        <end position="135"/>
    </location>
</feature>
<evidence type="ECO:0000256" key="1">
    <source>
        <dbReference type="ARBA" id="ARBA00004162"/>
    </source>
</evidence>
<evidence type="ECO:0000256" key="13">
    <source>
        <dbReference type="SAM" id="Phobius"/>
    </source>
</evidence>
<dbReference type="EMBL" id="AONC01000003">
    <property type="protein sequence ID" value="EXJ16992.1"/>
    <property type="molecule type" value="Genomic_DNA"/>
</dbReference>
<dbReference type="UniPathway" id="UPA00029">
    <property type="reaction ID" value="UER00560"/>
</dbReference>
<keyword evidence="4 13" id="KW-0812">Transmembrane</keyword>
<dbReference type="OrthoDB" id="3783432at2"/>
<reference evidence="14 15" key="1">
    <citation type="submission" date="2012-11" db="EMBL/GenBank/DDBJ databases">
        <title>Genome assembly of Thiorhodococcus sp. AK35.</title>
        <authorList>
            <person name="Nupur N."/>
            <person name="Khatri I."/>
            <person name="Subramanian S."/>
            <person name="Pinnaka A."/>
        </authorList>
    </citation>
    <scope>NUCLEOTIDE SEQUENCE [LARGE SCALE GENOMIC DNA]</scope>
    <source>
        <strain evidence="14 15">AK35</strain>
    </source>
</reference>
<keyword evidence="6 13" id="KW-1133">Transmembrane helix</keyword>
<dbReference type="Proteomes" id="UP000019460">
    <property type="component" value="Unassembled WGS sequence"/>
</dbReference>
<keyword evidence="8 14" id="KW-0012">Acyltransferase</keyword>
<dbReference type="RefSeq" id="WP_043748289.1">
    <property type="nucleotide sequence ID" value="NZ_AONC01000003.1"/>
</dbReference>
<keyword evidence="3 14" id="KW-0808">Transferase</keyword>
<comment type="similarity">
    <text evidence="10">Belongs to the acyltransferase CrtO family.</text>
</comment>
<evidence type="ECO:0000256" key="6">
    <source>
        <dbReference type="ARBA" id="ARBA00022989"/>
    </source>
</evidence>
<feature type="transmembrane region" description="Helical" evidence="13">
    <location>
        <begin position="5"/>
        <end position="25"/>
    </location>
</feature>
<name>W9VLL2_9GAMM</name>
<dbReference type="GO" id="GO:0016746">
    <property type="term" value="F:acyltransferase activity"/>
    <property type="evidence" value="ECO:0007669"/>
    <property type="project" value="UniProtKB-KW"/>
</dbReference>
<evidence type="ECO:0000256" key="5">
    <source>
        <dbReference type="ARBA" id="ARBA00022729"/>
    </source>
</evidence>
<dbReference type="Pfam" id="PF18927">
    <property type="entry name" value="CrtO"/>
    <property type="match status" value="1"/>
</dbReference>
<organism evidence="14 15">
    <name type="scientific">Imhoffiella purpurea</name>
    <dbReference type="NCBI Taxonomy" id="1249627"/>
    <lineage>
        <taxon>Bacteria</taxon>
        <taxon>Pseudomonadati</taxon>
        <taxon>Pseudomonadota</taxon>
        <taxon>Gammaproteobacteria</taxon>
        <taxon>Chromatiales</taxon>
        <taxon>Chromatiaceae</taxon>
        <taxon>Imhoffiella</taxon>
    </lineage>
</organism>
<evidence type="ECO:0000256" key="11">
    <source>
        <dbReference type="ARBA" id="ARBA00023667"/>
    </source>
</evidence>
<keyword evidence="7 13" id="KW-0472">Membrane</keyword>
<gene>
    <name evidence="14" type="ORF">D779_1815</name>
</gene>
<evidence type="ECO:0000256" key="12">
    <source>
        <dbReference type="ARBA" id="ARBA00025324"/>
    </source>
</evidence>
<comment type="pathway">
    <text evidence="9">Carotenoid biosynthesis; staphyloxanthin biosynthesis; staphyloxanthin from farnesyl diphosphate: step 5/5.</text>
</comment>
<evidence type="ECO:0000313" key="14">
    <source>
        <dbReference type="EMBL" id="EXJ16992.1"/>
    </source>
</evidence>
<comment type="function">
    <text evidence="12">Catalyzes the acylation of glycosyl-4,4'-diaponeurosporenoate, i.e. the esterification of glucose at the C6'' position with the carboxyl group of the C(15) fatty acid 12-methyltetradecanoic acid, to yield staphyloxanthin. This is the last step in the biosynthesis of this orange pigment, present in most staphylococci strains.</text>
</comment>
<dbReference type="STRING" id="1249627.D779_1815"/>
<evidence type="ECO:0000313" key="15">
    <source>
        <dbReference type="Proteomes" id="UP000019460"/>
    </source>
</evidence>
<dbReference type="PATRIC" id="fig|1249627.3.peg.276"/>